<keyword evidence="2" id="KW-0472">Membrane</keyword>
<keyword evidence="2" id="KW-0812">Transmembrane</keyword>
<dbReference type="Proteomes" id="UP001374535">
    <property type="component" value="Chromosome 3"/>
</dbReference>
<evidence type="ECO:0000313" key="4">
    <source>
        <dbReference type="Proteomes" id="UP001374535"/>
    </source>
</evidence>
<gene>
    <name evidence="3" type="ORF">V8G54_009182</name>
</gene>
<protein>
    <submittedName>
        <fullName evidence="3">Uncharacterized protein</fullName>
    </submittedName>
</protein>
<feature type="coiled-coil region" evidence="1">
    <location>
        <begin position="137"/>
        <end position="164"/>
    </location>
</feature>
<dbReference type="EMBL" id="CP144698">
    <property type="protein sequence ID" value="WVZ16200.1"/>
    <property type="molecule type" value="Genomic_DNA"/>
</dbReference>
<name>A0AAQ3NTZ9_VIGMU</name>
<proteinExistence type="predicted"/>
<organism evidence="3 4">
    <name type="scientific">Vigna mungo</name>
    <name type="common">Black gram</name>
    <name type="synonym">Phaseolus mungo</name>
    <dbReference type="NCBI Taxonomy" id="3915"/>
    <lineage>
        <taxon>Eukaryota</taxon>
        <taxon>Viridiplantae</taxon>
        <taxon>Streptophyta</taxon>
        <taxon>Embryophyta</taxon>
        <taxon>Tracheophyta</taxon>
        <taxon>Spermatophyta</taxon>
        <taxon>Magnoliopsida</taxon>
        <taxon>eudicotyledons</taxon>
        <taxon>Gunneridae</taxon>
        <taxon>Pentapetalae</taxon>
        <taxon>rosids</taxon>
        <taxon>fabids</taxon>
        <taxon>Fabales</taxon>
        <taxon>Fabaceae</taxon>
        <taxon>Papilionoideae</taxon>
        <taxon>50 kb inversion clade</taxon>
        <taxon>NPAAA clade</taxon>
        <taxon>indigoferoid/millettioid clade</taxon>
        <taxon>Phaseoleae</taxon>
        <taxon>Vigna</taxon>
    </lineage>
</organism>
<evidence type="ECO:0000256" key="1">
    <source>
        <dbReference type="SAM" id="Coils"/>
    </source>
</evidence>
<keyword evidence="4" id="KW-1185">Reference proteome</keyword>
<feature type="transmembrane region" description="Helical" evidence="2">
    <location>
        <begin position="25"/>
        <end position="41"/>
    </location>
</feature>
<sequence>MTYVLCLVAIHFALFDIHNIHKKKFNYQIIIIIIIINVIIIKNPNWKVVKLQLRTVAASVDQTALATHATANESLANTINKKEYKARWVPKIQILKLFDVLDDRVETPSIRPGKWLLTIHNRKRVFIPKLHGSELGSNHQNKEIERQNQKLRKKKNLREIMADQPKEVITVKEVFSNERRASTLPSSMDKGIGIYVEHFIDLKEVRIHDFIETIAKATKCPKVDNCFSDNWDLIDLTPHAKILQHVCSKTFLHKNSARDHITKLGRFSIYHMMIGIPFNLPHLININLMGCIRGMNGYNFWTYYPCLISRIMKHQGIMNRLMSTSPSTLVRNAILVNGAVRGHKFNTGNLKQMKLEVKKLNKASPLETKRIVTERQNKATPPHQNIEQKKELSMKCFKTGFSEVDRGLKNREALRVYQGQRLIKEHEEHVIVAQHSPTSSIETMIIKLPQPEHSTKEEEKRVKLLSIERQNLEEESNSNDGLVIEES</sequence>
<evidence type="ECO:0000313" key="3">
    <source>
        <dbReference type="EMBL" id="WVZ16200.1"/>
    </source>
</evidence>
<evidence type="ECO:0000256" key="2">
    <source>
        <dbReference type="SAM" id="Phobius"/>
    </source>
</evidence>
<dbReference type="AlphaFoldDB" id="A0AAQ3NTZ9"/>
<reference evidence="3 4" key="1">
    <citation type="journal article" date="2023" name="Life. Sci Alliance">
        <title>Evolutionary insights into 3D genome organization and epigenetic landscape of Vigna mungo.</title>
        <authorList>
            <person name="Junaid A."/>
            <person name="Singh B."/>
            <person name="Bhatia S."/>
        </authorList>
    </citation>
    <scope>NUCLEOTIDE SEQUENCE [LARGE SCALE GENOMIC DNA]</scope>
    <source>
        <strain evidence="3">Urdbean</strain>
    </source>
</reference>
<keyword evidence="2" id="KW-1133">Transmembrane helix</keyword>
<accession>A0AAQ3NTZ9</accession>
<keyword evidence="1" id="KW-0175">Coiled coil</keyword>